<name>A0A0C2N3V3_THEKT</name>
<dbReference type="Proteomes" id="UP000031668">
    <property type="component" value="Unassembled WGS sequence"/>
</dbReference>
<proteinExistence type="predicted"/>
<comment type="caution">
    <text evidence="1">The sequence shown here is derived from an EMBL/GenBank/DDBJ whole genome shotgun (WGS) entry which is preliminary data.</text>
</comment>
<protein>
    <submittedName>
        <fullName evidence="1">Uncharacterized protein</fullName>
    </submittedName>
</protein>
<accession>A0A0C2N3V3</accession>
<evidence type="ECO:0000313" key="2">
    <source>
        <dbReference type="Proteomes" id="UP000031668"/>
    </source>
</evidence>
<gene>
    <name evidence="1" type="ORF">RF11_06488</name>
</gene>
<dbReference type="EMBL" id="JWZT01000443">
    <property type="protein sequence ID" value="KII74341.1"/>
    <property type="molecule type" value="Genomic_DNA"/>
</dbReference>
<dbReference type="AlphaFoldDB" id="A0A0C2N3V3"/>
<evidence type="ECO:0000313" key="1">
    <source>
        <dbReference type="EMBL" id="KII74341.1"/>
    </source>
</evidence>
<sequence>MLPHTKELTIIACSLSRNEGVHEGYERYDNDKKCCEETVPPLDSDSVLYCEKIAKLIWSCAEELLFLEKLNVKQSDLKSPKVVSLKPTTAKGILKEPTNRFTTKRVDMEFKDIPQRKDHFKNRVGEMALVYPAENVDSPIKIPSHYESIFFNF</sequence>
<organism evidence="1 2">
    <name type="scientific">Thelohanellus kitauei</name>
    <name type="common">Myxosporean</name>
    <dbReference type="NCBI Taxonomy" id="669202"/>
    <lineage>
        <taxon>Eukaryota</taxon>
        <taxon>Metazoa</taxon>
        <taxon>Cnidaria</taxon>
        <taxon>Myxozoa</taxon>
        <taxon>Myxosporea</taxon>
        <taxon>Bivalvulida</taxon>
        <taxon>Platysporina</taxon>
        <taxon>Myxobolidae</taxon>
        <taxon>Thelohanellus</taxon>
    </lineage>
</organism>
<keyword evidence="2" id="KW-1185">Reference proteome</keyword>
<reference evidence="1 2" key="1">
    <citation type="journal article" date="2014" name="Genome Biol. Evol.">
        <title>The genome of the myxosporean Thelohanellus kitauei shows adaptations to nutrient acquisition within its fish host.</title>
        <authorList>
            <person name="Yang Y."/>
            <person name="Xiong J."/>
            <person name="Zhou Z."/>
            <person name="Huo F."/>
            <person name="Miao W."/>
            <person name="Ran C."/>
            <person name="Liu Y."/>
            <person name="Zhang J."/>
            <person name="Feng J."/>
            <person name="Wang M."/>
            <person name="Wang M."/>
            <person name="Wang L."/>
            <person name="Yao B."/>
        </authorList>
    </citation>
    <scope>NUCLEOTIDE SEQUENCE [LARGE SCALE GENOMIC DNA]</scope>
    <source>
        <strain evidence="1">Wuqing</strain>
    </source>
</reference>